<dbReference type="InterPro" id="IPR002514">
    <property type="entry name" value="Transposase_8"/>
</dbReference>
<name>A0A5B8U8V0_9ACTN</name>
<dbReference type="EMBL" id="CP042430">
    <property type="protein sequence ID" value="QEC46352.1"/>
    <property type="molecule type" value="Genomic_DNA"/>
</dbReference>
<evidence type="ECO:0000313" key="2">
    <source>
        <dbReference type="EMBL" id="QEC46352.1"/>
    </source>
</evidence>
<evidence type="ECO:0000313" key="4">
    <source>
        <dbReference type="Proteomes" id="UP000321805"/>
    </source>
</evidence>
<dbReference type="EMBL" id="CP042430">
    <property type="protein sequence ID" value="QEC49563.1"/>
    <property type="molecule type" value="Genomic_DNA"/>
</dbReference>
<organism evidence="3 4">
    <name type="scientific">Baekduia soli</name>
    <dbReference type="NCBI Taxonomy" id="496014"/>
    <lineage>
        <taxon>Bacteria</taxon>
        <taxon>Bacillati</taxon>
        <taxon>Actinomycetota</taxon>
        <taxon>Thermoleophilia</taxon>
        <taxon>Solirubrobacterales</taxon>
        <taxon>Baekduiaceae</taxon>
        <taxon>Baekduia</taxon>
    </lineage>
</organism>
<dbReference type="Pfam" id="PF01527">
    <property type="entry name" value="HTH_Tnp_1"/>
    <property type="match status" value="1"/>
</dbReference>
<proteinExistence type="predicted"/>
<dbReference type="GO" id="GO:0006313">
    <property type="term" value="P:DNA transposition"/>
    <property type="evidence" value="ECO:0007669"/>
    <property type="project" value="InterPro"/>
</dbReference>
<dbReference type="OrthoDB" id="3699740at2"/>
<dbReference type="KEGG" id="bsol:FSW04_19635"/>
<dbReference type="Gene3D" id="1.10.10.60">
    <property type="entry name" value="Homeodomain-like"/>
    <property type="match status" value="1"/>
</dbReference>
<reference evidence="3" key="2">
    <citation type="submission" date="2019-08" db="EMBL/GenBank/DDBJ databases">
        <authorList>
            <person name="Im W.-T."/>
        </authorList>
    </citation>
    <scope>NUCLEOTIDE SEQUENCE</scope>
    <source>
        <strain evidence="3">BR7-21</strain>
    </source>
</reference>
<evidence type="ECO:0000313" key="3">
    <source>
        <dbReference type="EMBL" id="QEC49563.1"/>
    </source>
</evidence>
<dbReference type="GO" id="GO:0004803">
    <property type="term" value="F:transposase activity"/>
    <property type="evidence" value="ECO:0007669"/>
    <property type="project" value="InterPro"/>
</dbReference>
<dbReference type="RefSeq" id="WP_146915460.1">
    <property type="nucleotide sequence ID" value="NZ_CP042430.1"/>
</dbReference>
<protein>
    <submittedName>
        <fullName evidence="3">Transposase</fullName>
    </submittedName>
</protein>
<dbReference type="KEGG" id="bsol:FSW04_01340"/>
<dbReference type="InterPro" id="IPR051839">
    <property type="entry name" value="RD_transcriptional_regulator"/>
</dbReference>
<dbReference type="PANTHER" id="PTHR33215">
    <property type="entry name" value="PROTEIN DISTAL ANTENNA"/>
    <property type="match status" value="1"/>
</dbReference>
<feature type="region of interest" description="Disordered" evidence="1">
    <location>
        <begin position="61"/>
        <end position="88"/>
    </location>
</feature>
<dbReference type="PANTHER" id="PTHR33215:SF13">
    <property type="entry name" value="PROTEIN DISTAL ANTENNA"/>
    <property type="match status" value="1"/>
</dbReference>
<dbReference type="Proteomes" id="UP000321805">
    <property type="component" value="Chromosome"/>
</dbReference>
<dbReference type="InterPro" id="IPR009057">
    <property type="entry name" value="Homeodomain-like_sf"/>
</dbReference>
<dbReference type="AlphaFoldDB" id="A0A5B8U8V0"/>
<reference evidence="3 4" key="1">
    <citation type="journal article" date="2018" name="J. Microbiol.">
        <title>Baekduia soli gen. nov., sp. nov., a novel bacterium isolated from the soil of Baekdu Mountain and proposal of a novel family name, Baekduiaceae fam. nov.</title>
        <authorList>
            <person name="An D.S."/>
            <person name="Siddiqi M.Z."/>
            <person name="Kim K.H."/>
            <person name="Yu H.S."/>
            <person name="Im W.T."/>
        </authorList>
    </citation>
    <scope>NUCLEOTIDE SEQUENCE [LARGE SCALE GENOMIC DNA]</scope>
    <source>
        <strain evidence="3 4">BR7-21</strain>
    </source>
</reference>
<gene>
    <name evidence="2" type="ORF">FSW04_01340</name>
    <name evidence="3" type="ORF">FSW04_19635</name>
</gene>
<dbReference type="SUPFAM" id="SSF46689">
    <property type="entry name" value="Homeodomain-like"/>
    <property type="match status" value="1"/>
</dbReference>
<sequence length="114" mass="13667">MDIWGLSWLGRERMCLSMPRTRPAYPDDFRREAVELLRAGRTPRELAQSLGVSEQTLRNWRRQDQIDRHERDDGPTSEQRDELTRLRRENERLRQERDLLKRAAAFFATENGTR</sequence>
<keyword evidence="4" id="KW-1185">Reference proteome</keyword>
<dbReference type="GO" id="GO:0003677">
    <property type="term" value="F:DNA binding"/>
    <property type="evidence" value="ECO:0007669"/>
    <property type="project" value="InterPro"/>
</dbReference>
<evidence type="ECO:0000256" key="1">
    <source>
        <dbReference type="SAM" id="MobiDB-lite"/>
    </source>
</evidence>
<accession>A0A5B8U8V0</accession>